<evidence type="ECO:0000256" key="5">
    <source>
        <dbReference type="ARBA" id="ARBA00022801"/>
    </source>
</evidence>
<evidence type="ECO:0000313" key="10">
    <source>
        <dbReference type="Proteomes" id="UP000539175"/>
    </source>
</evidence>
<evidence type="ECO:0000256" key="7">
    <source>
        <dbReference type="ARBA" id="ARBA00031828"/>
    </source>
</evidence>
<dbReference type="Gene3D" id="3.90.550.10">
    <property type="entry name" value="Spore Coat Polysaccharide Biosynthesis Protein SpsA, Chain A"/>
    <property type="match status" value="1"/>
</dbReference>
<evidence type="ECO:0000313" key="9">
    <source>
        <dbReference type="EMBL" id="MBB6252907.1"/>
    </source>
</evidence>
<dbReference type="SUPFAM" id="SSF52540">
    <property type="entry name" value="P-loop containing nucleoside triphosphate hydrolases"/>
    <property type="match status" value="1"/>
</dbReference>
<dbReference type="SUPFAM" id="SSF53448">
    <property type="entry name" value="Nucleotide-diphospho-sugar transferases"/>
    <property type="match status" value="1"/>
</dbReference>
<gene>
    <name evidence="9" type="ORF">FHS74_003475</name>
</gene>
<keyword evidence="4" id="KW-0479">Metal-binding</keyword>
<dbReference type="Pfam" id="PF00483">
    <property type="entry name" value="NTP_transferase"/>
    <property type="match status" value="1"/>
</dbReference>
<organism evidence="9 10">
    <name type="scientific">Nitrospirillum iridis</name>
    <dbReference type="NCBI Taxonomy" id="765888"/>
    <lineage>
        <taxon>Bacteria</taxon>
        <taxon>Pseudomonadati</taxon>
        <taxon>Pseudomonadota</taxon>
        <taxon>Alphaproteobacteria</taxon>
        <taxon>Rhodospirillales</taxon>
        <taxon>Azospirillaceae</taxon>
        <taxon>Nitrospirillum</taxon>
    </lineage>
</organism>
<feature type="domain" description="Nucleotidyl transferase" evidence="8">
    <location>
        <begin position="16"/>
        <end position="137"/>
    </location>
</feature>
<comment type="caution">
    <text evidence="9">The sequence shown here is derived from an EMBL/GenBank/DDBJ whole genome shotgun (WGS) entry which is preliminary data.</text>
</comment>
<keyword evidence="10" id="KW-1185">Reference proteome</keyword>
<dbReference type="NCBIfam" id="TIGR01656">
    <property type="entry name" value="Histidinol-ppas"/>
    <property type="match status" value="1"/>
</dbReference>
<accession>A0A7X0AZB4</accession>
<dbReference type="PANTHER" id="PTHR42891">
    <property type="entry name" value="D-GLYCERO-BETA-D-MANNO-HEPTOSE-1,7-BISPHOSPHATE 7-PHOSPHATASE"/>
    <property type="match status" value="1"/>
</dbReference>
<dbReference type="Gene3D" id="3.40.50.1000">
    <property type="entry name" value="HAD superfamily/HAD-like"/>
    <property type="match status" value="1"/>
</dbReference>
<dbReference type="InterPro" id="IPR036412">
    <property type="entry name" value="HAD-like_sf"/>
</dbReference>
<dbReference type="GO" id="GO:0005737">
    <property type="term" value="C:cytoplasm"/>
    <property type="evidence" value="ECO:0007669"/>
    <property type="project" value="UniProtKB-SubCell"/>
</dbReference>
<name>A0A7X0AZB4_9PROT</name>
<keyword evidence="5" id="KW-0378">Hydrolase</keyword>
<dbReference type="EMBL" id="JACIIZ010000009">
    <property type="protein sequence ID" value="MBB6252907.1"/>
    <property type="molecule type" value="Genomic_DNA"/>
</dbReference>
<dbReference type="NCBIfam" id="TIGR01662">
    <property type="entry name" value="HAD-SF-IIIA"/>
    <property type="match status" value="1"/>
</dbReference>
<dbReference type="GO" id="GO:0005975">
    <property type="term" value="P:carbohydrate metabolic process"/>
    <property type="evidence" value="ECO:0007669"/>
    <property type="project" value="InterPro"/>
</dbReference>
<evidence type="ECO:0000256" key="1">
    <source>
        <dbReference type="ARBA" id="ARBA00004496"/>
    </source>
</evidence>
<dbReference type="InterPro" id="IPR027417">
    <property type="entry name" value="P-loop_NTPase"/>
</dbReference>
<dbReference type="InterPro" id="IPR004446">
    <property type="entry name" value="Heptose_bisP_phosphatase"/>
</dbReference>
<keyword evidence="3" id="KW-0963">Cytoplasm</keyword>
<dbReference type="PANTHER" id="PTHR42891:SF1">
    <property type="entry name" value="D-GLYCERO-BETA-D-MANNO-HEPTOSE-1,7-BISPHOSPHATE 7-PHOSPHATASE"/>
    <property type="match status" value="1"/>
</dbReference>
<proteinExistence type="inferred from homology"/>
<dbReference type="Proteomes" id="UP000539175">
    <property type="component" value="Unassembled WGS sequence"/>
</dbReference>
<dbReference type="SUPFAM" id="SSF56784">
    <property type="entry name" value="HAD-like"/>
    <property type="match status" value="1"/>
</dbReference>
<evidence type="ECO:0000256" key="4">
    <source>
        <dbReference type="ARBA" id="ARBA00022723"/>
    </source>
</evidence>
<evidence type="ECO:0000256" key="6">
    <source>
        <dbReference type="ARBA" id="ARBA00023277"/>
    </source>
</evidence>
<evidence type="ECO:0000259" key="8">
    <source>
        <dbReference type="Pfam" id="PF00483"/>
    </source>
</evidence>
<dbReference type="InterPro" id="IPR023214">
    <property type="entry name" value="HAD_sf"/>
</dbReference>
<protein>
    <recommendedName>
        <fullName evidence="7">D,D-heptose 1,7-bisphosphate phosphatase</fullName>
    </recommendedName>
</protein>
<evidence type="ECO:0000256" key="3">
    <source>
        <dbReference type="ARBA" id="ARBA00022490"/>
    </source>
</evidence>
<dbReference type="CDD" id="cd07503">
    <property type="entry name" value="HAD_HisB-N"/>
    <property type="match status" value="1"/>
</dbReference>
<comment type="subcellular location">
    <subcellularLocation>
        <location evidence="1">Cytoplasm</location>
    </subcellularLocation>
</comment>
<dbReference type="Gene3D" id="3.40.50.300">
    <property type="entry name" value="P-loop containing nucleotide triphosphate hydrolases"/>
    <property type="match status" value="1"/>
</dbReference>
<dbReference type="InterPro" id="IPR006543">
    <property type="entry name" value="Histidinol-phos"/>
</dbReference>
<dbReference type="GO" id="GO:0016791">
    <property type="term" value="F:phosphatase activity"/>
    <property type="evidence" value="ECO:0007669"/>
    <property type="project" value="InterPro"/>
</dbReference>
<comment type="similarity">
    <text evidence="2">Belongs to the GmhB family.</text>
</comment>
<dbReference type="InterPro" id="IPR006549">
    <property type="entry name" value="HAD-SF_hydro_IIIA"/>
</dbReference>
<evidence type="ECO:0000256" key="2">
    <source>
        <dbReference type="ARBA" id="ARBA00005628"/>
    </source>
</evidence>
<dbReference type="AlphaFoldDB" id="A0A7X0AZB4"/>
<dbReference type="GO" id="GO:0046872">
    <property type="term" value="F:metal ion binding"/>
    <property type="evidence" value="ECO:0007669"/>
    <property type="project" value="UniProtKB-KW"/>
</dbReference>
<dbReference type="InterPro" id="IPR029044">
    <property type="entry name" value="Nucleotide-diphossugar_trans"/>
</dbReference>
<sequence length="610" mass="65326">MAQVVILAGDTDHAVPPPSLTDIGGTPLLGRQLEMIARSALREVLVLTGADVQAIAGYCGDGGRWGLRVRTAPAGDAILSNDTAVILPGDLVLDVDLDRLLDHHRRHGADATLLVQPVERPAEADLVDLDGQGRVRGVLPRSWPADQDAHNLTWPGPCVLEPAVLTMGPGALAGRGLLDRLRAAGRAVQGYRSPEYVRSIRTPEGLARARADVASGLVERLSLRRPLQAVFLDRDGVLNVERSHIKTPDELEVVPSAARALARLNRAAYRTPVVTNQAAVARGLLTLEGLDAIHARLETRLGAEGAYVDRVYFCPHHPDPTLAGGVPALLVQCDCRKPGPGMAHAAAADLNIDLSRSWMIGDSSTDMGLARSCGLGGILVREGHGGRDGKCPAQPHVVVDDMAGGVHFILDVWPRLEAFLDPLAARVDAGDMVLIGGLARSGKSLLAQCLALHLERQGRRAVVIGLDNWAKSRDRRQPGVLGRYDLDAAKAALAALLSRGTAVTPPRYDPLTQTSHAGREAVTLGPDDIVIVEGVPALTQPEWRRLTKHRLFIATDEAARRARFITEYRRRGWSDAAVAATFDQRLADESPLVLAGRDHAEIISLDGILD</sequence>
<keyword evidence="6" id="KW-0119">Carbohydrate metabolism</keyword>
<reference evidence="9 10" key="1">
    <citation type="submission" date="2020-08" db="EMBL/GenBank/DDBJ databases">
        <title>Genomic Encyclopedia of Type Strains, Phase IV (KMG-IV): sequencing the most valuable type-strain genomes for metagenomic binning, comparative biology and taxonomic classification.</title>
        <authorList>
            <person name="Goeker M."/>
        </authorList>
    </citation>
    <scope>NUCLEOTIDE SEQUENCE [LARGE SCALE GENOMIC DNA]</scope>
    <source>
        <strain evidence="9 10">DSM 22198</strain>
    </source>
</reference>
<dbReference type="InterPro" id="IPR005835">
    <property type="entry name" value="NTP_transferase_dom"/>
</dbReference>
<dbReference type="Pfam" id="PF13242">
    <property type="entry name" value="Hydrolase_like"/>
    <property type="match status" value="1"/>
</dbReference>